<dbReference type="AlphaFoldDB" id="Q2LWE7"/>
<feature type="transmembrane region" description="Helical" evidence="1">
    <location>
        <begin position="60"/>
        <end position="81"/>
    </location>
</feature>
<feature type="transmembrane region" description="Helical" evidence="1">
    <location>
        <begin position="6"/>
        <end position="23"/>
    </location>
</feature>
<dbReference type="HOGENOM" id="CLU_2439689_0_0_7"/>
<sequence length="90" mass="10284">MLMELVFALFIGFAAAEIFALVRWRGMWRLAALMPVFIVSAIVIWIVIEPARHYLLAFELMVWSFLGIVLLAVLAGIRRVIAAAQRRRAR</sequence>
<gene>
    <name evidence="2" type="ORF">SYN_01190</name>
</gene>
<proteinExistence type="predicted"/>
<organism evidence="2 3">
    <name type="scientific">Syntrophus aciditrophicus (strain SB)</name>
    <dbReference type="NCBI Taxonomy" id="56780"/>
    <lineage>
        <taxon>Bacteria</taxon>
        <taxon>Pseudomonadati</taxon>
        <taxon>Thermodesulfobacteriota</taxon>
        <taxon>Syntrophia</taxon>
        <taxon>Syntrophales</taxon>
        <taxon>Syntrophaceae</taxon>
        <taxon>Syntrophus</taxon>
    </lineage>
</organism>
<name>Q2LWE7_SYNAS</name>
<dbReference type="InParanoid" id="Q2LWE7"/>
<accession>Q2LWE7</accession>
<protein>
    <submittedName>
        <fullName evidence="2">Hypothetical membrane protein</fullName>
    </submittedName>
</protein>
<keyword evidence="1" id="KW-0812">Transmembrane</keyword>
<dbReference type="KEGG" id="sat:SYN_01190"/>
<keyword evidence="1" id="KW-1133">Transmembrane helix</keyword>
<keyword evidence="1" id="KW-0472">Membrane</keyword>
<keyword evidence="3" id="KW-1185">Reference proteome</keyword>
<feature type="transmembrane region" description="Helical" evidence="1">
    <location>
        <begin position="30"/>
        <end position="48"/>
    </location>
</feature>
<evidence type="ECO:0000256" key="1">
    <source>
        <dbReference type="SAM" id="Phobius"/>
    </source>
</evidence>
<dbReference type="RefSeq" id="WP_011418424.1">
    <property type="nucleotide sequence ID" value="NC_007759.1"/>
</dbReference>
<reference evidence="2 3" key="1">
    <citation type="journal article" date="2007" name="Proc. Natl. Acad. Sci. U.S.A.">
        <title>The genome of Syntrophus aciditrophicus: life at the thermodynamic limit of microbial growth.</title>
        <authorList>
            <person name="McInerney M.J."/>
            <person name="Rohlin L."/>
            <person name="Mouttaki H."/>
            <person name="Kim U."/>
            <person name="Krupp R.S."/>
            <person name="Rios-Hernandez L."/>
            <person name="Sieber J."/>
            <person name="Struchtemeyer C.G."/>
            <person name="Bhattacharyya A."/>
            <person name="Campbell J.W."/>
            <person name="Gunsalus R.P."/>
        </authorList>
    </citation>
    <scope>NUCLEOTIDE SEQUENCE [LARGE SCALE GENOMIC DNA]</scope>
    <source>
        <strain evidence="2 3">SB</strain>
    </source>
</reference>
<evidence type="ECO:0000313" key="2">
    <source>
        <dbReference type="EMBL" id="ABC78405.1"/>
    </source>
</evidence>
<dbReference type="OrthoDB" id="8241666at2"/>
<dbReference type="Proteomes" id="UP000001933">
    <property type="component" value="Chromosome"/>
</dbReference>
<evidence type="ECO:0000313" key="3">
    <source>
        <dbReference type="Proteomes" id="UP000001933"/>
    </source>
</evidence>
<dbReference type="EMBL" id="CP000252">
    <property type="protein sequence ID" value="ABC78405.1"/>
    <property type="molecule type" value="Genomic_DNA"/>
</dbReference>